<evidence type="ECO:0000256" key="4">
    <source>
        <dbReference type="ARBA" id="ARBA00022801"/>
    </source>
</evidence>
<dbReference type="GeneID" id="9742549"/>
<dbReference type="GO" id="GO:0000166">
    <property type="term" value="F:nucleotide binding"/>
    <property type="evidence" value="ECO:0007669"/>
    <property type="project" value="UniProtKB-KW"/>
</dbReference>
<comment type="subunit">
    <text evidence="7">Homodimer.</text>
</comment>
<dbReference type="Gene3D" id="3.90.950.10">
    <property type="match status" value="1"/>
</dbReference>
<dbReference type="GO" id="GO:0009146">
    <property type="term" value="P:purine nucleoside triphosphate catabolic process"/>
    <property type="evidence" value="ECO:0007669"/>
    <property type="project" value="UniProtKB-UniRule"/>
</dbReference>
<keyword evidence="5 7" id="KW-0460">Magnesium</keyword>
<dbReference type="InterPro" id="IPR002637">
    <property type="entry name" value="RdgB/HAM1"/>
</dbReference>
<dbReference type="InterPro" id="IPR020922">
    <property type="entry name" value="dITP/XTP_pyrophosphatase"/>
</dbReference>
<dbReference type="Pfam" id="PF01725">
    <property type="entry name" value="Ham1p_like"/>
    <property type="match status" value="1"/>
</dbReference>
<dbReference type="PANTHER" id="PTHR11067:SF9">
    <property type="entry name" value="INOSINE TRIPHOSPHATE PYROPHOSPHATASE"/>
    <property type="match status" value="1"/>
</dbReference>
<dbReference type="NCBIfam" id="TIGR00042">
    <property type="entry name" value="RdgB/HAM1 family non-canonical purine NTP pyrophosphatase"/>
    <property type="match status" value="1"/>
</dbReference>
<feature type="binding site" evidence="7">
    <location>
        <position position="64"/>
    </location>
    <ligand>
        <name>Mg(2+)</name>
        <dbReference type="ChEBI" id="CHEBI:18420"/>
    </ligand>
</feature>
<evidence type="ECO:0000256" key="6">
    <source>
        <dbReference type="ARBA" id="ARBA00023080"/>
    </source>
</evidence>
<dbReference type="OrthoDB" id="372108at2157"/>
<dbReference type="GO" id="GO:0036222">
    <property type="term" value="F:XTP diphosphatase activity"/>
    <property type="evidence" value="ECO:0007669"/>
    <property type="project" value="UniProtKB-UniRule"/>
</dbReference>
<gene>
    <name evidence="9" type="ordered locus">Mpet_0111</name>
</gene>
<comment type="catalytic activity">
    <reaction evidence="7">
        <text>ITP + H2O = IMP + diphosphate + H(+)</text>
        <dbReference type="Rhea" id="RHEA:29399"/>
        <dbReference type="ChEBI" id="CHEBI:15377"/>
        <dbReference type="ChEBI" id="CHEBI:15378"/>
        <dbReference type="ChEBI" id="CHEBI:33019"/>
        <dbReference type="ChEBI" id="CHEBI:58053"/>
        <dbReference type="ChEBI" id="CHEBI:61402"/>
        <dbReference type="EC" id="3.6.1.66"/>
    </reaction>
</comment>
<evidence type="ECO:0000256" key="1">
    <source>
        <dbReference type="ARBA" id="ARBA00008023"/>
    </source>
</evidence>
<comment type="function">
    <text evidence="7">Pyrophosphatase that catalyzes the hydrolysis of nucleoside triphosphates to their monophosphate derivatives, with a high preference for the non-canonical purine nucleotides XTP (xanthosine triphosphate), dITP (deoxyinosine triphosphate) and ITP. Seems to function as a house-cleaning enzyme that removes non-canonical purine nucleotides from the nucleotide pool, thus preventing their incorporation into DNA/RNA and avoiding chromosomal lesions.</text>
</comment>
<comment type="catalytic activity">
    <reaction evidence="7">
        <text>dITP + H2O = dIMP + diphosphate + H(+)</text>
        <dbReference type="Rhea" id="RHEA:28342"/>
        <dbReference type="ChEBI" id="CHEBI:15377"/>
        <dbReference type="ChEBI" id="CHEBI:15378"/>
        <dbReference type="ChEBI" id="CHEBI:33019"/>
        <dbReference type="ChEBI" id="CHEBI:61194"/>
        <dbReference type="ChEBI" id="CHEBI:61382"/>
        <dbReference type="EC" id="3.6.1.66"/>
    </reaction>
</comment>
<dbReference type="EMBL" id="CP002117">
    <property type="protein sequence ID" value="ADN34891.1"/>
    <property type="molecule type" value="Genomic_DNA"/>
</dbReference>
<feature type="binding site" evidence="7">
    <location>
        <begin position="165"/>
        <end position="166"/>
    </location>
    <ligand>
        <name>substrate</name>
    </ligand>
</feature>
<dbReference type="PANTHER" id="PTHR11067">
    <property type="entry name" value="INOSINE TRIPHOSPHATE PYROPHOSPHATASE/HAM1 PROTEIN"/>
    <property type="match status" value="1"/>
</dbReference>
<dbReference type="AlphaFoldDB" id="E1RE00"/>
<keyword evidence="2 7" id="KW-0479">Metal-binding</keyword>
<dbReference type="GO" id="GO:0046872">
    <property type="term" value="F:metal ion binding"/>
    <property type="evidence" value="ECO:0007669"/>
    <property type="project" value="UniProtKB-KW"/>
</dbReference>
<dbReference type="GO" id="GO:0017111">
    <property type="term" value="F:ribonucleoside triphosphate phosphatase activity"/>
    <property type="evidence" value="ECO:0007669"/>
    <property type="project" value="InterPro"/>
</dbReference>
<proteinExistence type="inferred from homology"/>
<feature type="binding site" evidence="7">
    <location>
        <position position="35"/>
    </location>
    <ligand>
        <name>Mg(2+)</name>
        <dbReference type="ChEBI" id="CHEBI:18420"/>
    </ligand>
</feature>
<evidence type="ECO:0000256" key="5">
    <source>
        <dbReference type="ARBA" id="ARBA00022842"/>
    </source>
</evidence>
<dbReference type="GO" id="GO:0009117">
    <property type="term" value="P:nucleotide metabolic process"/>
    <property type="evidence" value="ECO:0007669"/>
    <property type="project" value="UniProtKB-KW"/>
</dbReference>
<comment type="cofactor">
    <cofactor evidence="7">
        <name>Mg(2+)</name>
        <dbReference type="ChEBI" id="CHEBI:18420"/>
    </cofactor>
    <text evidence="7">Binds 1 Mg(2+) ion per subunit.</text>
</comment>
<keyword evidence="6 7" id="KW-0546">Nucleotide metabolism</keyword>
<dbReference type="CDD" id="cd00515">
    <property type="entry name" value="HAM1"/>
    <property type="match status" value="1"/>
</dbReference>
<feature type="binding site" evidence="7">
    <location>
        <position position="160"/>
    </location>
    <ligand>
        <name>substrate</name>
    </ligand>
</feature>
<keyword evidence="3 7" id="KW-0547">Nucleotide-binding</keyword>
<feature type="active site" description="Proton acceptor" evidence="7">
    <location>
        <position position="64"/>
    </location>
</feature>
<dbReference type="HOGENOM" id="CLU_082080_1_0_2"/>
<dbReference type="KEGG" id="mpi:Mpet_0111"/>
<accession>E1RE00</accession>
<keyword evidence="10" id="KW-1185">Reference proteome</keyword>
<feature type="binding site" evidence="7">
    <location>
        <begin position="139"/>
        <end position="142"/>
    </location>
    <ligand>
        <name>substrate</name>
    </ligand>
</feature>
<comment type="similarity">
    <text evidence="1 7 8">Belongs to the HAM1 NTPase family.</text>
</comment>
<dbReference type="EC" id="3.6.1.66" evidence="7"/>
<dbReference type="HAMAP" id="MF_01405">
    <property type="entry name" value="Non_canon_purine_NTPase"/>
    <property type="match status" value="1"/>
</dbReference>
<dbReference type="eggNOG" id="arCOG04184">
    <property type="taxonomic scope" value="Archaea"/>
</dbReference>
<dbReference type="InterPro" id="IPR029001">
    <property type="entry name" value="ITPase-like_fam"/>
</dbReference>
<feature type="binding site" evidence="7">
    <location>
        <begin position="7"/>
        <end position="12"/>
    </location>
    <ligand>
        <name>substrate</name>
    </ligand>
</feature>
<evidence type="ECO:0000313" key="10">
    <source>
        <dbReference type="Proteomes" id="UP000006565"/>
    </source>
</evidence>
<protein>
    <recommendedName>
        <fullName evidence="7">dITP/XTP pyrophosphatase</fullName>
        <ecNumber evidence="7">3.6.1.66</ecNumber>
    </recommendedName>
    <alternativeName>
        <fullName evidence="7">Non-canonical purine NTP pyrophosphatase</fullName>
    </alternativeName>
    <alternativeName>
        <fullName evidence="7">Non-standard purine NTP pyrophosphatase</fullName>
    </alternativeName>
    <alternativeName>
        <fullName evidence="7">Nucleoside-triphosphate diphosphatase</fullName>
    </alternativeName>
    <alternativeName>
        <fullName evidence="7">Nucleoside-triphosphate pyrophosphatase</fullName>
        <shortName evidence="7">NTPase</shortName>
    </alternativeName>
</protein>
<dbReference type="SUPFAM" id="SSF52972">
    <property type="entry name" value="ITPase-like"/>
    <property type="match status" value="1"/>
</dbReference>
<evidence type="ECO:0000256" key="2">
    <source>
        <dbReference type="ARBA" id="ARBA00022723"/>
    </source>
</evidence>
<name>E1RE00_METP4</name>
<reference evidence="9 10" key="1">
    <citation type="journal article" date="2010" name="Stand. Genomic Sci.">
        <title>Complete genome sequence of Methanoplanus petrolearius type strain (SEBR 4847).</title>
        <authorList>
            <person name="Brambilla E."/>
            <person name="Djao O.D."/>
            <person name="Daligault H."/>
            <person name="Lapidus A."/>
            <person name="Lucas S."/>
            <person name="Hammon N."/>
            <person name="Nolan M."/>
            <person name="Tice H."/>
            <person name="Cheng J.F."/>
            <person name="Han C."/>
            <person name="Tapia R."/>
            <person name="Goodwin L."/>
            <person name="Pitluck S."/>
            <person name="Liolios K."/>
            <person name="Ivanova N."/>
            <person name="Mavromatis K."/>
            <person name="Mikhailova N."/>
            <person name="Pati A."/>
            <person name="Chen A."/>
            <person name="Palaniappan K."/>
            <person name="Land M."/>
            <person name="Hauser L."/>
            <person name="Chang Y.J."/>
            <person name="Jeffries C.D."/>
            <person name="Rohde M."/>
            <person name="Spring S."/>
            <person name="Sikorski J."/>
            <person name="Goker M."/>
            <person name="Woyke T."/>
            <person name="Bristow J."/>
            <person name="Eisen J.A."/>
            <person name="Markowitz V."/>
            <person name="Hugenholtz P."/>
            <person name="Kyrpides N.C."/>
            <person name="Klenk H.P."/>
        </authorList>
    </citation>
    <scope>NUCLEOTIDE SEQUENCE [LARGE SCALE GENOMIC DNA]</scope>
    <source>
        <strain evidence="10">DSM 11571 / OCM 486 / SEBR 4847</strain>
    </source>
</reference>
<dbReference type="STRING" id="679926.Mpet_0111"/>
<evidence type="ECO:0000313" key="9">
    <source>
        <dbReference type="EMBL" id="ADN34891.1"/>
    </source>
</evidence>
<dbReference type="GO" id="GO:0035870">
    <property type="term" value="F:dITP diphosphatase activity"/>
    <property type="evidence" value="ECO:0007669"/>
    <property type="project" value="UniProtKB-UniRule"/>
</dbReference>
<evidence type="ECO:0000256" key="7">
    <source>
        <dbReference type="HAMAP-Rule" id="MF_01405"/>
    </source>
</evidence>
<dbReference type="GO" id="GO:0005737">
    <property type="term" value="C:cytoplasm"/>
    <property type="evidence" value="ECO:0007669"/>
    <property type="project" value="TreeGrafter"/>
</dbReference>
<evidence type="ECO:0000256" key="8">
    <source>
        <dbReference type="RuleBase" id="RU003781"/>
    </source>
</evidence>
<evidence type="ECO:0000256" key="3">
    <source>
        <dbReference type="ARBA" id="ARBA00022741"/>
    </source>
</evidence>
<keyword evidence="4 7" id="KW-0378">Hydrolase</keyword>
<organism evidence="9 10">
    <name type="scientific">Methanolacinia petrolearia (strain DSM 11571 / OCM 486 / SEBR 4847)</name>
    <name type="common">Methanoplanus petrolearius</name>
    <dbReference type="NCBI Taxonomy" id="679926"/>
    <lineage>
        <taxon>Archaea</taxon>
        <taxon>Methanobacteriati</taxon>
        <taxon>Methanobacteriota</taxon>
        <taxon>Stenosarchaea group</taxon>
        <taxon>Methanomicrobia</taxon>
        <taxon>Methanomicrobiales</taxon>
        <taxon>Methanomicrobiaceae</taxon>
        <taxon>Methanolacinia</taxon>
    </lineage>
</organism>
<comment type="catalytic activity">
    <reaction evidence="7">
        <text>XTP + H2O = XMP + diphosphate + H(+)</text>
        <dbReference type="Rhea" id="RHEA:28610"/>
        <dbReference type="ChEBI" id="CHEBI:15377"/>
        <dbReference type="ChEBI" id="CHEBI:15378"/>
        <dbReference type="ChEBI" id="CHEBI:33019"/>
        <dbReference type="ChEBI" id="CHEBI:57464"/>
        <dbReference type="ChEBI" id="CHEBI:61314"/>
        <dbReference type="EC" id="3.6.1.66"/>
    </reaction>
</comment>
<dbReference type="RefSeq" id="WP_013328070.1">
    <property type="nucleotide sequence ID" value="NC_014507.1"/>
</dbReference>
<sequence>MNLKVVTGNPNKVKEVAAYFGEFVVVEHVKLDLPEYRGDDVGEIARGKAKVAYEAVGEPLIVDDTGFYIRALNGFPGAYAAFVLDTIGMEGVLKLMESKPERSAYFETAIAYADEKGIFIFKGRVEGEIMTSPRGKEGFGYDPVFSVGGKTLAEIPLTEKSAISHRGRALEEFKKWFVENRL</sequence>
<feature type="binding site" evidence="7">
    <location>
        <position position="65"/>
    </location>
    <ligand>
        <name>substrate</name>
    </ligand>
</feature>
<dbReference type="GO" id="GO:0036220">
    <property type="term" value="F:ITP diphosphatase activity"/>
    <property type="evidence" value="ECO:0007669"/>
    <property type="project" value="UniProtKB-UniRule"/>
</dbReference>
<dbReference type="Proteomes" id="UP000006565">
    <property type="component" value="Chromosome"/>
</dbReference>